<dbReference type="Proteomes" id="UP000561271">
    <property type="component" value="Unassembled WGS sequence"/>
</dbReference>
<dbReference type="AlphaFoldDB" id="A0A6V8QG28"/>
<feature type="domain" description="PLD phosphodiesterase" evidence="1">
    <location>
        <begin position="93"/>
        <end position="123"/>
    </location>
</feature>
<accession>A0A6V8QG28</accession>
<dbReference type="PROSITE" id="PS50035">
    <property type="entry name" value="PLD"/>
    <property type="match status" value="1"/>
</dbReference>
<reference evidence="2 3" key="1">
    <citation type="journal article" date="2020" name="Front. Microbiol.">
        <title>Single-cell genomics of novel Actinobacteria with the Wood-Ljungdahl pathway discovered in a serpentinizing system.</title>
        <authorList>
            <person name="Merino N."/>
            <person name="Kawai M."/>
            <person name="Boyd E.S."/>
            <person name="Colman D.R."/>
            <person name="McGlynn S.E."/>
            <person name="Nealson K.H."/>
            <person name="Kurokawa K."/>
            <person name="Hongoh Y."/>
        </authorList>
    </citation>
    <scope>NUCLEOTIDE SEQUENCE [LARGE SCALE GENOMIC DNA]</scope>
    <source>
        <strain evidence="2 3">S44</strain>
    </source>
</reference>
<name>A0A6V8QG28_9ACTN</name>
<dbReference type="Gene3D" id="3.30.870.10">
    <property type="entry name" value="Endonuclease Chain A"/>
    <property type="match status" value="1"/>
</dbReference>
<organism evidence="2 3">
    <name type="scientific">Candidatus Hakubella thermalkaliphila</name>
    <dbReference type="NCBI Taxonomy" id="2754717"/>
    <lineage>
        <taxon>Bacteria</taxon>
        <taxon>Bacillati</taxon>
        <taxon>Actinomycetota</taxon>
        <taxon>Actinomycetota incertae sedis</taxon>
        <taxon>Candidatus Hakubellales</taxon>
        <taxon>Candidatus Hakubellaceae</taxon>
        <taxon>Candidatus Hakubella</taxon>
    </lineage>
</organism>
<dbReference type="EMBL" id="BLSC01000038">
    <property type="protein sequence ID" value="GFP36996.1"/>
    <property type="molecule type" value="Genomic_DNA"/>
</dbReference>
<comment type="caution">
    <text evidence="2">The sequence shown here is derived from an EMBL/GenBank/DDBJ whole genome shotgun (WGS) entry which is preliminary data.</text>
</comment>
<dbReference type="GO" id="GO:0003824">
    <property type="term" value="F:catalytic activity"/>
    <property type="evidence" value="ECO:0007669"/>
    <property type="project" value="InterPro"/>
</dbReference>
<gene>
    <name evidence="2" type="ORF">HKBW3S44_00677</name>
</gene>
<evidence type="ECO:0000313" key="3">
    <source>
        <dbReference type="Proteomes" id="UP000561271"/>
    </source>
</evidence>
<dbReference type="InterPro" id="IPR001736">
    <property type="entry name" value="PLipase_D/transphosphatidylase"/>
</dbReference>
<proteinExistence type="predicted"/>
<evidence type="ECO:0000259" key="1">
    <source>
        <dbReference type="PROSITE" id="PS50035"/>
    </source>
</evidence>
<dbReference type="GO" id="GO:0006793">
    <property type="term" value="P:phosphorus metabolic process"/>
    <property type="evidence" value="ECO:0007669"/>
    <property type="project" value="UniProtKB-ARBA"/>
</dbReference>
<sequence length="172" mass="19155">MRWEERFVTVVREGGHSLFLERFMQAVEVTSLVIVSPWIQSLDGEPISLKDILWSVEKGKVPTTIIMRSPEKEHLNREAAELFEGCPFVTLYYNNELHAKVYVCRCQPFGFALLGSANLSGQATRALEVGLLIEGKGAGCAIIEELELLGKEDIPNRAGTQLRQLARARPSG</sequence>
<evidence type="ECO:0000313" key="2">
    <source>
        <dbReference type="EMBL" id="GFP36996.1"/>
    </source>
</evidence>
<protein>
    <recommendedName>
        <fullName evidence="1">PLD phosphodiesterase domain-containing protein</fullName>
    </recommendedName>
</protein>